<dbReference type="Gene3D" id="3.40.50.1820">
    <property type="entry name" value="alpha/beta hydrolase"/>
    <property type="match status" value="1"/>
</dbReference>
<accession>A0A2N3QIN5</accession>
<comment type="caution">
    <text evidence="1">The sequence shown here is derived from an EMBL/GenBank/DDBJ whole genome shotgun (WGS) entry which is preliminary data.</text>
</comment>
<dbReference type="AlphaFoldDB" id="A0A2N3QIN5"/>
<dbReference type="InterPro" id="IPR029058">
    <property type="entry name" value="AB_hydrolase_fold"/>
</dbReference>
<keyword evidence="1" id="KW-0378">Hydrolase</keyword>
<dbReference type="Proteomes" id="UP000233730">
    <property type="component" value="Unassembled WGS sequence"/>
</dbReference>
<name>A0A2N3QIN5_9BIFI</name>
<protein>
    <submittedName>
        <fullName evidence="1">Hydrolase</fullName>
    </submittedName>
</protein>
<dbReference type="EMBL" id="PCGZ01000003">
    <property type="protein sequence ID" value="PKU91292.1"/>
    <property type="molecule type" value="Genomic_DNA"/>
</dbReference>
<dbReference type="SUPFAM" id="SSF53474">
    <property type="entry name" value="alpha/beta-Hydrolases"/>
    <property type="match status" value="1"/>
</dbReference>
<dbReference type="GO" id="GO:0016787">
    <property type="term" value="F:hydrolase activity"/>
    <property type="evidence" value="ECO:0007669"/>
    <property type="project" value="UniProtKB-KW"/>
</dbReference>
<evidence type="ECO:0000313" key="1">
    <source>
        <dbReference type="EMBL" id="PKU91292.1"/>
    </source>
</evidence>
<reference evidence="1 2" key="1">
    <citation type="submission" date="2017-10" db="EMBL/GenBank/DDBJ databases">
        <title>Bifidobacterium genomics.</title>
        <authorList>
            <person name="Lugli G.A."/>
            <person name="Milani C."/>
            <person name="Mancabelli L."/>
        </authorList>
    </citation>
    <scope>NUCLEOTIDE SEQUENCE [LARGE SCALE GENOMIC DNA]</scope>
    <source>
        <strain evidence="1 2">1524B</strain>
    </source>
</reference>
<organism evidence="1 2">
    <name type="scientific">Bifidobacterium pseudolongum subsp. globosum</name>
    <dbReference type="NCBI Taxonomy" id="1690"/>
    <lineage>
        <taxon>Bacteria</taxon>
        <taxon>Bacillati</taxon>
        <taxon>Actinomycetota</taxon>
        <taxon>Actinomycetes</taxon>
        <taxon>Bifidobacteriales</taxon>
        <taxon>Bifidobacteriaceae</taxon>
        <taxon>Bifidobacterium</taxon>
    </lineage>
</organism>
<evidence type="ECO:0000313" key="2">
    <source>
        <dbReference type="Proteomes" id="UP000233730"/>
    </source>
</evidence>
<proteinExistence type="predicted"/>
<sequence length="200" mass="23580">MKKVVLYIHGKDGSHLEAERYKKNCLGFDLIGVEYDDYLPWIVQKKFKSVYETVFERYDRVYLIANSIGTYLAMYALQDFDIARALFISPVLDMERLILDMMSWANVSEEDLCEKGEIPTEFGETLSWKYLCFARENHITWNVYTEILYAENDNLVSRQTINQFIGAHNANLTVMENGEHWFHTDEQLAFLDSWMEKAIR</sequence>
<gene>
    <name evidence="1" type="ORF">CQR46_0379</name>
</gene>
<dbReference type="RefSeq" id="WP_101429478.1">
    <property type="nucleotide sequence ID" value="NZ_PCGZ01000003.1"/>
</dbReference>